<dbReference type="InterPro" id="IPR009057">
    <property type="entry name" value="Homeodomain-like_sf"/>
</dbReference>
<gene>
    <name evidence="5" type="ORF">R4Z09_20965</name>
</gene>
<dbReference type="PANTHER" id="PTHR43479:SF11">
    <property type="entry name" value="ACREF_ENVCD OPERON REPRESSOR-RELATED"/>
    <property type="match status" value="1"/>
</dbReference>
<keyword evidence="1" id="KW-0678">Repressor</keyword>
<reference evidence="5 6" key="1">
    <citation type="submission" date="2023-10" db="EMBL/GenBank/DDBJ databases">
        <title>Niallia locisalis sp.nov. isolated from a salt pond sample.</title>
        <authorList>
            <person name="Li X.-J."/>
            <person name="Dong L."/>
        </authorList>
    </citation>
    <scope>NUCLEOTIDE SEQUENCE [LARGE SCALE GENOMIC DNA]</scope>
    <source>
        <strain evidence="5 6">DSM 29761</strain>
    </source>
</reference>
<keyword evidence="2 3" id="KW-0238">DNA-binding</keyword>
<feature type="domain" description="HTH tetR-type" evidence="4">
    <location>
        <begin position="7"/>
        <end position="67"/>
    </location>
</feature>
<dbReference type="EMBL" id="CP137640">
    <property type="protein sequence ID" value="WVX79738.1"/>
    <property type="molecule type" value="Genomic_DNA"/>
</dbReference>
<evidence type="ECO:0000256" key="3">
    <source>
        <dbReference type="PROSITE-ProRule" id="PRU00335"/>
    </source>
</evidence>
<evidence type="ECO:0000259" key="4">
    <source>
        <dbReference type="PROSITE" id="PS50977"/>
    </source>
</evidence>
<dbReference type="InterPro" id="IPR001647">
    <property type="entry name" value="HTH_TetR"/>
</dbReference>
<organism evidence="5 6">
    <name type="scientific">Niallia oryzisoli</name>
    <dbReference type="NCBI Taxonomy" id="1737571"/>
    <lineage>
        <taxon>Bacteria</taxon>
        <taxon>Bacillati</taxon>
        <taxon>Bacillota</taxon>
        <taxon>Bacilli</taxon>
        <taxon>Bacillales</taxon>
        <taxon>Bacillaceae</taxon>
        <taxon>Niallia</taxon>
    </lineage>
</organism>
<evidence type="ECO:0000313" key="6">
    <source>
        <dbReference type="Proteomes" id="UP001357223"/>
    </source>
</evidence>
<feature type="DNA-binding region" description="H-T-H motif" evidence="3">
    <location>
        <begin position="30"/>
        <end position="49"/>
    </location>
</feature>
<dbReference type="PRINTS" id="PR00455">
    <property type="entry name" value="HTHTETR"/>
</dbReference>
<dbReference type="InterPro" id="IPR050624">
    <property type="entry name" value="HTH-type_Tx_Regulator"/>
</dbReference>
<evidence type="ECO:0000256" key="2">
    <source>
        <dbReference type="ARBA" id="ARBA00023125"/>
    </source>
</evidence>
<dbReference type="RefSeq" id="WP_338448671.1">
    <property type="nucleotide sequence ID" value="NZ_CP137640.1"/>
</dbReference>
<name>A0ABZ2C8M1_9BACI</name>
<evidence type="ECO:0000256" key="1">
    <source>
        <dbReference type="ARBA" id="ARBA00022491"/>
    </source>
</evidence>
<dbReference type="Pfam" id="PF00440">
    <property type="entry name" value="TetR_N"/>
    <property type="match status" value="1"/>
</dbReference>
<accession>A0ABZ2C8M1</accession>
<dbReference type="PROSITE" id="PS50977">
    <property type="entry name" value="HTH_TETR_2"/>
    <property type="match status" value="1"/>
</dbReference>
<protein>
    <submittedName>
        <fullName evidence="5">Helix-turn-helix domain-containing protein</fullName>
    </submittedName>
</protein>
<proteinExistence type="predicted"/>
<dbReference type="SUPFAM" id="SSF46689">
    <property type="entry name" value="Homeodomain-like"/>
    <property type="match status" value="1"/>
</dbReference>
<keyword evidence="6" id="KW-1185">Reference proteome</keyword>
<evidence type="ECO:0000313" key="5">
    <source>
        <dbReference type="EMBL" id="WVX79738.1"/>
    </source>
</evidence>
<dbReference type="Proteomes" id="UP001357223">
    <property type="component" value="Chromosome"/>
</dbReference>
<dbReference type="Gene3D" id="1.10.357.10">
    <property type="entry name" value="Tetracycline Repressor, domain 2"/>
    <property type="match status" value="1"/>
</dbReference>
<sequence>MDRLSVEGTKRKILEASIDLFSRKGYSAVSVRELTKAVGIKESSLYNHFRSKEEILELIYQVFKAEHDLALPSMDKLPIIAKNTTIEKFLLDGMESFKKSVADELHEKMWRILNIEQFRDQRAREIILNQVYKRTIDFLEHAFQAFMNENKLKQGNTRMLAIQYQYPIFTMITEYLLVKYDDNDTTDVENKMNEHLQYFLQYININS</sequence>
<dbReference type="PANTHER" id="PTHR43479">
    <property type="entry name" value="ACREF/ENVCD OPERON REPRESSOR-RELATED"/>
    <property type="match status" value="1"/>
</dbReference>